<dbReference type="VEuPathDB" id="FungiDB:KRP23_4724"/>
<organism evidence="11 12">
    <name type="scientific">Phytophthora ramorum</name>
    <name type="common">Sudden oak death agent</name>
    <dbReference type="NCBI Taxonomy" id="164328"/>
    <lineage>
        <taxon>Eukaryota</taxon>
        <taxon>Sar</taxon>
        <taxon>Stramenopiles</taxon>
        <taxon>Oomycota</taxon>
        <taxon>Peronosporomycetes</taxon>
        <taxon>Peronosporales</taxon>
        <taxon>Peronosporaceae</taxon>
        <taxon>Phytophthora</taxon>
    </lineage>
</organism>
<dbReference type="STRING" id="164328.H3GUU9"/>
<protein>
    <recommendedName>
        <fullName evidence="3">histone deacetylase</fullName>
        <ecNumber evidence="3">3.5.1.98</ecNumber>
    </recommendedName>
</protein>
<keyword evidence="4" id="KW-0678">Repressor</keyword>
<dbReference type="OMA" id="YVSMHQA"/>
<comment type="similarity">
    <text evidence="2">Belongs to the histone deacetylase family. HD type 2 subfamily.</text>
</comment>
<evidence type="ECO:0000256" key="4">
    <source>
        <dbReference type="ARBA" id="ARBA00022491"/>
    </source>
</evidence>
<evidence type="ECO:0000256" key="6">
    <source>
        <dbReference type="ARBA" id="ARBA00022853"/>
    </source>
</evidence>
<reference evidence="12" key="1">
    <citation type="journal article" date="2006" name="Science">
        <title>Phytophthora genome sequences uncover evolutionary origins and mechanisms of pathogenesis.</title>
        <authorList>
            <person name="Tyler B.M."/>
            <person name="Tripathy S."/>
            <person name="Zhang X."/>
            <person name="Dehal P."/>
            <person name="Jiang R.H."/>
            <person name="Aerts A."/>
            <person name="Arredondo F.D."/>
            <person name="Baxter L."/>
            <person name="Bensasson D."/>
            <person name="Beynon J.L."/>
            <person name="Chapman J."/>
            <person name="Damasceno C.M."/>
            <person name="Dorrance A.E."/>
            <person name="Dou D."/>
            <person name="Dickerman A.W."/>
            <person name="Dubchak I.L."/>
            <person name="Garbelotto M."/>
            <person name="Gijzen M."/>
            <person name="Gordon S.G."/>
            <person name="Govers F."/>
            <person name="Grunwald N.J."/>
            <person name="Huang W."/>
            <person name="Ivors K.L."/>
            <person name="Jones R.W."/>
            <person name="Kamoun S."/>
            <person name="Krampis K."/>
            <person name="Lamour K.H."/>
            <person name="Lee M.K."/>
            <person name="McDonald W.H."/>
            <person name="Medina M."/>
            <person name="Meijer H.J."/>
            <person name="Nordberg E.K."/>
            <person name="Maclean D.J."/>
            <person name="Ospina-Giraldo M.D."/>
            <person name="Morris P.F."/>
            <person name="Phuntumart V."/>
            <person name="Putnam N.H."/>
            <person name="Rash S."/>
            <person name="Rose J.K."/>
            <person name="Sakihama Y."/>
            <person name="Salamov A.A."/>
            <person name="Savidor A."/>
            <person name="Scheuring C.F."/>
            <person name="Smith B.M."/>
            <person name="Sobral B.W."/>
            <person name="Terry A."/>
            <person name="Torto-Alalibo T.A."/>
            <person name="Win J."/>
            <person name="Xu Z."/>
            <person name="Zhang H."/>
            <person name="Grigoriev I.V."/>
            <person name="Rokhsar D.S."/>
            <person name="Boore J.L."/>
        </authorList>
    </citation>
    <scope>NUCLEOTIDE SEQUENCE [LARGE SCALE GENOMIC DNA]</scope>
    <source>
        <strain evidence="12">Pr102</strain>
    </source>
</reference>
<evidence type="ECO:0000259" key="10">
    <source>
        <dbReference type="Pfam" id="PF00850"/>
    </source>
</evidence>
<dbReference type="GO" id="GO:0000118">
    <property type="term" value="C:histone deacetylase complex"/>
    <property type="evidence" value="ECO:0000318"/>
    <property type="project" value="GO_Central"/>
</dbReference>
<dbReference type="GO" id="GO:0004407">
    <property type="term" value="F:histone deacetylase activity"/>
    <property type="evidence" value="ECO:0000318"/>
    <property type="project" value="GO_Central"/>
</dbReference>
<dbReference type="EC" id="3.5.1.98" evidence="3"/>
<dbReference type="Proteomes" id="UP000005238">
    <property type="component" value="Unassembled WGS sequence"/>
</dbReference>
<keyword evidence="6" id="KW-0156">Chromatin regulator</keyword>
<dbReference type="GO" id="GO:0040029">
    <property type="term" value="P:epigenetic regulation of gene expression"/>
    <property type="evidence" value="ECO:0000318"/>
    <property type="project" value="GO_Central"/>
</dbReference>
<evidence type="ECO:0000256" key="2">
    <source>
        <dbReference type="ARBA" id="ARBA00007738"/>
    </source>
</evidence>
<dbReference type="CDD" id="cd11599">
    <property type="entry name" value="HDAC_classII_2"/>
    <property type="match status" value="1"/>
</dbReference>
<keyword evidence="12" id="KW-1185">Reference proteome</keyword>
<dbReference type="InterPro" id="IPR037138">
    <property type="entry name" value="His_deacetylse_dom_sf"/>
</dbReference>
<name>H3GUU9_PHYRM</name>
<accession>H3GUU9</accession>
<evidence type="ECO:0000256" key="5">
    <source>
        <dbReference type="ARBA" id="ARBA00022801"/>
    </source>
</evidence>
<dbReference type="VEuPathDB" id="FungiDB:KRP22_2057"/>
<dbReference type="PRINTS" id="PR01270">
    <property type="entry name" value="HDASUPER"/>
</dbReference>
<dbReference type="PANTHER" id="PTHR10625:SF5">
    <property type="entry name" value="HISTONE DEACETYLASE"/>
    <property type="match status" value="1"/>
</dbReference>
<dbReference type="GO" id="GO:0005737">
    <property type="term" value="C:cytoplasm"/>
    <property type="evidence" value="ECO:0000318"/>
    <property type="project" value="GO_Central"/>
</dbReference>
<dbReference type="GO" id="GO:0141221">
    <property type="term" value="F:histone deacetylase activity, hydrolytic mechanism"/>
    <property type="evidence" value="ECO:0007669"/>
    <property type="project" value="UniProtKB-EC"/>
</dbReference>
<dbReference type="InParanoid" id="H3GUU9"/>
<dbReference type="AlphaFoldDB" id="H3GUU9"/>
<dbReference type="Gene3D" id="3.40.800.20">
    <property type="entry name" value="Histone deacetylase domain"/>
    <property type="match status" value="1"/>
</dbReference>
<keyword evidence="9" id="KW-0539">Nucleus</keyword>
<dbReference type="InterPro" id="IPR023696">
    <property type="entry name" value="Ureohydrolase_dom_sf"/>
</dbReference>
<dbReference type="SUPFAM" id="SSF52768">
    <property type="entry name" value="Arginase/deacetylase"/>
    <property type="match status" value="1"/>
</dbReference>
<evidence type="ECO:0000256" key="9">
    <source>
        <dbReference type="ARBA" id="ARBA00023242"/>
    </source>
</evidence>
<evidence type="ECO:0000256" key="3">
    <source>
        <dbReference type="ARBA" id="ARBA00012111"/>
    </source>
</evidence>
<keyword evidence="5" id="KW-0378">Hydrolase</keyword>
<reference evidence="11" key="2">
    <citation type="submission" date="2015-06" db="UniProtKB">
        <authorList>
            <consortium name="EnsemblProtists"/>
        </authorList>
    </citation>
    <scope>IDENTIFICATION</scope>
    <source>
        <strain evidence="11">Pr102</strain>
    </source>
</reference>
<dbReference type="Pfam" id="PF00850">
    <property type="entry name" value="Hist_deacetyl"/>
    <property type="match status" value="1"/>
</dbReference>
<evidence type="ECO:0000313" key="12">
    <source>
        <dbReference type="Proteomes" id="UP000005238"/>
    </source>
</evidence>
<dbReference type="HOGENOM" id="CLU_007727_8_1_1"/>
<proteinExistence type="inferred from homology"/>
<feature type="domain" description="Histone deacetylase" evidence="10">
    <location>
        <begin position="60"/>
        <end position="396"/>
    </location>
</feature>
<evidence type="ECO:0000256" key="1">
    <source>
        <dbReference type="ARBA" id="ARBA00004123"/>
    </source>
</evidence>
<dbReference type="EnsemblProtists" id="Phyra81036">
    <property type="protein sequence ID" value="Phyra81036"/>
    <property type="gene ID" value="Phyra81036"/>
</dbReference>
<dbReference type="InterPro" id="IPR023801">
    <property type="entry name" value="His_deacetylse_dom"/>
</dbReference>
<evidence type="ECO:0000313" key="11">
    <source>
        <dbReference type="EnsemblProtists" id="Phyra81036"/>
    </source>
</evidence>
<comment type="subcellular location">
    <subcellularLocation>
        <location evidence="1">Nucleus</location>
    </subcellularLocation>
</comment>
<sequence length="418" mass="46089">MRSPSLRSLLLSGFLTSRECDALLLVCRSWRAIAAALLHGSRSLLLSSDVCLLHRVPGRMERPERLQVVLRRLGDRFPRLQKETVLPAATNEQLQRVHGEAYVQMVTGMSSKVARSMAALDALKRCELLSADGEAYAAFVVASPRARKIPTIQGKKEYYQQYEFVDLGEDMTLMWHTLAAARVAAGGACLAVDRVLSLNSEVRNAFCAVRPPGHHAERCKAMGFCVFNNVAVAAMHALETHGLTRVAIVDVDVHHGNGTQDVADREKRLLYVSMHQAAPCFPSSGFACDKGKHGNLLNVPLRARCTAKKYREAFAATVMPRVREFCPQLVIISMGFDGSTRDPLADFRLEAGDFYWVTKELCALAWECCDGKVVSVMEGGYHLGALADGAEQHMLALLHGSCRPDGYRRGQVDMKRSC</sequence>
<dbReference type="eggNOG" id="KOG1343">
    <property type="taxonomic scope" value="Eukaryota"/>
</dbReference>
<evidence type="ECO:0000256" key="7">
    <source>
        <dbReference type="ARBA" id="ARBA00023015"/>
    </source>
</evidence>
<dbReference type="InterPro" id="IPR000286">
    <property type="entry name" value="HDACs"/>
</dbReference>
<dbReference type="EMBL" id="DS566052">
    <property type="status" value="NOT_ANNOTATED_CDS"/>
    <property type="molecule type" value="Genomic_DNA"/>
</dbReference>
<keyword evidence="8" id="KW-0804">Transcription</keyword>
<keyword evidence="7" id="KW-0805">Transcription regulation</keyword>
<dbReference type="PANTHER" id="PTHR10625">
    <property type="entry name" value="HISTONE DEACETYLASE HDAC1-RELATED"/>
    <property type="match status" value="1"/>
</dbReference>
<evidence type="ECO:0000256" key="8">
    <source>
        <dbReference type="ARBA" id="ARBA00023163"/>
    </source>
</evidence>